<dbReference type="Gene3D" id="3.40.50.1220">
    <property type="entry name" value="TPP-binding domain"/>
    <property type="match status" value="1"/>
</dbReference>
<dbReference type="GO" id="GO:0046872">
    <property type="term" value="F:metal ion binding"/>
    <property type="evidence" value="ECO:0007669"/>
    <property type="project" value="UniProtKB-KW"/>
</dbReference>
<dbReference type="InterPro" id="IPR050134">
    <property type="entry name" value="NAD-dep_sirtuin_deacylases"/>
</dbReference>
<evidence type="ECO:0000256" key="1">
    <source>
        <dbReference type="ARBA" id="ARBA00022679"/>
    </source>
</evidence>
<dbReference type="InterPro" id="IPR029035">
    <property type="entry name" value="DHS-like_NAD/FAD-binding_dom"/>
</dbReference>
<sequence>MQELLTLLQKSKYCVILTGAGISTLSGIPDFRGKDGIYNKFDADLIFSIDYFNEDPSYFYTHSRGLIYDLERKEPNIVHKALAELERRGIVKAVITQNIDMLHQRAGSENVIEVHGSPARHTCLACGKKYSFEEVVGLLEKEEIPMCNECGGLIKPDVVFYGEMLEHDVIEKAIEESSKADLIIVLGSTLVVQPAATLPLYTLDNGGELVIVNNMATPLDDYATGKYDDLVEVFSYLDEVMGLNISEHI</sequence>
<feature type="binding site" evidence="3">
    <location>
        <position position="123"/>
    </location>
    <ligand>
        <name>Zn(2+)</name>
        <dbReference type="ChEBI" id="CHEBI:29105"/>
    </ligand>
</feature>
<dbReference type="InterPro" id="IPR003000">
    <property type="entry name" value="Sirtuin"/>
</dbReference>
<dbReference type="GO" id="GO:0017136">
    <property type="term" value="F:histone deacetylase activity, NAD-dependent"/>
    <property type="evidence" value="ECO:0007669"/>
    <property type="project" value="TreeGrafter"/>
</dbReference>
<accession>A0A099T0E4</accession>
<dbReference type="PANTHER" id="PTHR11085:SF4">
    <property type="entry name" value="NAD-DEPENDENT PROTEIN DEACYLASE"/>
    <property type="match status" value="1"/>
</dbReference>
<organism evidence="5 6">
    <name type="scientific">Methanococcoides methylutens</name>
    <dbReference type="NCBI Taxonomy" id="2226"/>
    <lineage>
        <taxon>Archaea</taxon>
        <taxon>Methanobacteriati</taxon>
        <taxon>Methanobacteriota</taxon>
        <taxon>Stenosarchaea group</taxon>
        <taxon>Methanomicrobia</taxon>
        <taxon>Methanosarcinales</taxon>
        <taxon>Methanosarcinaceae</taxon>
        <taxon>Methanococcoides</taxon>
    </lineage>
</organism>
<keyword evidence="3" id="KW-0479">Metal-binding</keyword>
<protein>
    <submittedName>
        <fullName evidence="5">NAD-dependent deacetylase</fullName>
    </submittedName>
</protein>
<dbReference type="NCBIfam" id="NF001753">
    <property type="entry name" value="PRK00481.1-3"/>
    <property type="match status" value="1"/>
</dbReference>
<keyword evidence="1" id="KW-0808">Transferase</keyword>
<feature type="binding site" evidence="3">
    <location>
        <position position="150"/>
    </location>
    <ligand>
        <name>Zn(2+)</name>
        <dbReference type="ChEBI" id="CHEBI:29105"/>
    </ligand>
</feature>
<dbReference type="InterPro" id="IPR026591">
    <property type="entry name" value="Sirtuin_cat_small_dom_sf"/>
</dbReference>
<dbReference type="InterPro" id="IPR026590">
    <property type="entry name" value="Ssirtuin_cat_dom"/>
</dbReference>
<evidence type="ECO:0000256" key="2">
    <source>
        <dbReference type="ARBA" id="ARBA00023027"/>
    </source>
</evidence>
<proteinExistence type="predicted"/>
<evidence type="ECO:0000313" key="6">
    <source>
        <dbReference type="Proteomes" id="UP000029859"/>
    </source>
</evidence>
<dbReference type="SUPFAM" id="SSF52467">
    <property type="entry name" value="DHS-like NAD/FAD-binding domain"/>
    <property type="match status" value="1"/>
</dbReference>
<evidence type="ECO:0000256" key="3">
    <source>
        <dbReference type="PROSITE-ProRule" id="PRU00236"/>
    </source>
</evidence>
<dbReference type="AlphaFoldDB" id="A0A099T0E4"/>
<dbReference type="PANTHER" id="PTHR11085">
    <property type="entry name" value="NAD-DEPENDENT PROTEIN DEACYLASE SIRTUIN-5, MITOCHONDRIAL-RELATED"/>
    <property type="match status" value="1"/>
</dbReference>
<dbReference type="EMBL" id="JRHO01000014">
    <property type="protein sequence ID" value="KGK97666.1"/>
    <property type="molecule type" value="Genomic_DNA"/>
</dbReference>
<feature type="active site" description="Proton acceptor" evidence="3">
    <location>
        <position position="115"/>
    </location>
</feature>
<dbReference type="Pfam" id="PF02146">
    <property type="entry name" value="SIR2"/>
    <property type="match status" value="1"/>
</dbReference>
<feature type="domain" description="Deacetylase sirtuin-type" evidence="4">
    <location>
        <begin position="1"/>
        <end position="249"/>
    </location>
</feature>
<comment type="caution">
    <text evidence="5">The sequence shown here is derived from an EMBL/GenBank/DDBJ whole genome shotgun (WGS) entry which is preliminary data.</text>
</comment>
<keyword evidence="3" id="KW-0862">Zinc</keyword>
<dbReference type="GO" id="GO:0070403">
    <property type="term" value="F:NAD+ binding"/>
    <property type="evidence" value="ECO:0007669"/>
    <property type="project" value="InterPro"/>
</dbReference>
<keyword evidence="6" id="KW-1185">Reference proteome</keyword>
<evidence type="ECO:0000313" key="5">
    <source>
        <dbReference type="EMBL" id="KGK97666.1"/>
    </source>
</evidence>
<name>A0A099T0E4_METMT</name>
<gene>
    <name evidence="5" type="ORF">LI82_07730</name>
</gene>
<dbReference type="RefSeq" id="WP_048194641.1">
    <property type="nucleotide sequence ID" value="NZ_CAAGSM010000005.1"/>
</dbReference>
<feature type="binding site" evidence="3">
    <location>
        <position position="147"/>
    </location>
    <ligand>
        <name>Zn(2+)</name>
        <dbReference type="ChEBI" id="CHEBI:29105"/>
    </ligand>
</feature>
<keyword evidence="2" id="KW-0520">NAD</keyword>
<feature type="binding site" evidence="3">
    <location>
        <position position="126"/>
    </location>
    <ligand>
        <name>Zn(2+)</name>
        <dbReference type="ChEBI" id="CHEBI:29105"/>
    </ligand>
</feature>
<reference evidence="5 6" key="1">
    <citation type="submission" date="2014-09" db="EMBL/GenBank/DDBJ databases">
        <title>Draft genome sequence of an obligately methylotrophic methanogen, Methanococcoides methylutens, isolated from marine sediment.</title>
        <authorList>
            <person name="Guan Y."/>
            <person name="Ngugi D.K."/>
            <person name="Blom J."/>
            <person name="Ali S."/>
            <person name="Ferry J.G."/>
            <person name="Stingl U."/>
        </authorList>
    </citation>
    <scope>NUCLEOTIDE SEQUENCE [LARGE SCALE GENOMIC DNA]</scope>
    <source>
        <strain evidence="5 6">DSM 2657</strain>
    </source>
</reference>
<dbReference type="NCBIfam" id="NF001752">
    <property type="entry name" value="PRK00481.1-1"/>
    <property type="match status" value="1"/>
</dbReference>
<dbReference type="PROSITE" id="PS50305">
    <property type="entry name" value="SIRTUIN"/>
    <property type="match status" value="1"/>
</dbReference>
<dbReference type="Proteomes" id="UP000029859">
    <property type="component" value="Unassembled WGS sequence"/>
</dbReference>
<dbReference type="Gene3D" id="3.30.1600.10">
    <property type="entry name" value="SIR2/SIRT2 'Small Domain"/>
    <property type="match status" value="1"/>
</dbReference>
<dbReference type="OrthoDB" id="728at2157"/>
<evidence type="ECO:0000259" key="4">
    <source>
        <dbReference type="PROSITE" id="PS50305"/>
    </source>
</evidence>